<dbReference type="SUPFAM" id="SSF55961">
    <property type="entry name" value="Bet v1-like"/>
    <property type="match status" value="1"/>
</dbReference>
<reference evidence="1 2" key="1">
    <citation type="journal article" date="2014" name="Nat. Commun.">
        <title>Klebsormidium flaccidum genome reveals primary factors for plant terrestrial adaptation.</title>
        <authorList>
            <person name="Hori K."/>
            <person name="Maruyama F."/>
            <person name="Fujisawa T."/>
            <person name="Togashi T."/>
            <person name="Yamamoto N."/>
            <person name="Seo M."/>
            <person name="Sato S."/>
            <person name="Yamada T."/>
            <person name="Mori H."/>
            <person name="Tajima N."/>
            <person name="Moriyama T."/>
            <person name="Ikeuchi M."/>
            <person name="Watanabe M."/>
            <person name="Wada H."/>
            <person name="Kobayashi K."/>
            <person name="Saito M."/>
            <person name="Masuda T."/>
            <person name="Sasaki-Sekimoto Y."/>
            <person name="Mashiguchi K."/>
            <person name="Awai K."/>
            <person name="Shimojima M."/>
            <person name="Masuda S."/>
            <person name="Iwai M."/>
            <person name="Nobusawa T."/>
            <person name="Narise T."/>
            <person name="Kondo S."/>
            <person name="Saito H."/>
            <person name="Sato R."/>
            <person name="Murakawa M."/>
            <person name="Ihara Y."/>
            <person name="Oshima-Yamada Y."/>
            <person name="Ohtaka K."/>
            <person name="Satoh M."/>
            <person name="Sonobe K."/>
            <person name="Ishii M."/>
            <person name="Ohtani R."/>
            <person name="Kanamori-Sato M."/>
            <person name="Honoki R."/>
            <person name="Miyazaki D."/>
            <person name="Mochizuki H."/>
            <person name="Umetsu J."/>
            <person name="Higashi K."/>
            <person name="Shibata D."/>
            <person name="Kamiya Y."/>
            <person name="Sato N."/>
            <person name="Nakamura Y."/>
            <person name="Tabata S."/>
            <person name="Ida S."/>
            <person name="Kurokawa K."/>
            <person name="Ohta H."/>
        </authorList>
    </citation>
    <scope>NUCLEOTIDE SEQUENCE [LARGE SCALE GENOMIC DNA]</scope>
    <source>
        <strain evidence="1 2">NIES-2285</strain>
    </source>
</reference>
<protein>
    <submittedName>
        <fullName evidence="1">Uncharacterized protein</fullName>
    </submittedName>
</protein>
<sequence>MSPDVERTMHFQSNRKKHVVERLKEFGLDITGVPRYESVGKLLQRNVGKVRVVHGRPFLIDRRGALEPHVRVWKPKDETGQAQVFEVLATQDINASADTVYSILANHENSKNVFRSIAGAKIEHKDGKKLLHQRQRWKCMMFNGTFLSQLWVNEDPVKRSITFDLARPGFMQDFNGMFQVEPVGPGVGDKHAGSTSRLTLKQRARPSIAAPGPAGFYVQHILTSLVHETMNDIQTYTDAFVKNLNQSKGKEHS</sequence>
<keyword evidence="2" id="KW-1185">Reference proteome</keyword>
<dbReference type="EMBL" id="DF237136">
    <property type="protein sequence ID" value="GAQ84381.1"/>
    <property type="molecule type" value="Genomic_DNA"/>
</dbReference>
<dbReference type="Pfam" id="PF10604">
    <property type="entry name" value="Polyketide_cyc2"/>
    <property type="match status" value="1"/>
</dbReference>
<evidence type="ECO:0000313" key="1">
    <source>
        <dbReference type="EMBL" id="GAQ84381.1"/>
    </source>
</evidence>
<dbReference type="AlphaFoldDB" id="A0A1Y1I5E0"/>
<dbReference type="Proteomes" id="UP000054558">
    <property type="component" value="Unassembled WGS sequence"/>
</dbReference>
<dbReference type="InterPro" id="IPR019587">
    <property type="entry name" value="Polyketide_cyclase/dehydratase"/>
</dbReference>
<evidence type="ECO:0000313" key="2">
    <source>
        <dbReference type="Proteomes" id="UP000054558"/>
    </source>
</evidence>
<dbReference type="PANTHER" id="PTHR31385:SF16">
    <property type="entry name" value="COENZYME Q-BINDING PROTEIN COQ10 START DOMAIN-CONTAINING PROTEIN"/>
    <property type="match status" value="1"/>
</dbReference>
<proteinExistence type="predicted"/>
<dbReference type="InterPro" id="IPR023393">
    <property type="entry name" value="START-like_dom_sf"/>
</dbReference>
<name>A0A1Y1I5E0_KLENI</name>
<accession>A0A1Y1I5E0</accession>
<dbReference type="PANTHER" id="PTHR31385">
    <property type="entry name" value="PUTATIVE (DUF220)-RELATED"/>
    <property type="match status" value="1"/>
</dbReference>
<organism evidence="1 2">
    <name type="scientific">Klebsormidium nitens</name>
    <name type="common">Green alga</name>
    <name type="synonym">Ulothrix nitens</name>
    <dbReference type="NCBI Taxonomy" id="105231"/>
    <lineage>
        <taxon>Eukaryota</taxon>
        <taxon>Viridiplantae</taxon>
        <taxon>Streptophyta</taxon>
        <taxon>Klebsormidiophyceae</taxon>
        <taxon>Klebsormidiales</taxon>
        <taxon>Klebsormidiaceae</taxon>
        <taxon>Klebsormidium</taxon>
    </lineage>
</organism>
<gene>
    <name evidence="1" type="ORF">KFL_001870030</name>
</gene>
<dbReference type="OrthoDB" id="530906at2759"/>
<dbReference type="Gene3D" id="3.30.530.20">
    <property type="match status" value="1"/>
</dbReference>